<evidence type="ECO:0000313" key="2">
    <source>
        <dbReference type="Proteomes" id="UP000054538"/>
    </source>
</evidence>
<dbReference type="EMBL" id="KN825688">
    <property type="protein sequence ID" value="KIK82040.1"/>
    <property type="molecule type" value="Genomic_DNA"/>
</dbReference>
<organism evidence="1 2">
    <name type="scientific">Paxillus rubicundulus Ve08.2h10</name>
    <dbReference type="NCBI Taxonomy" id="930991"/>
    <lineage>
        <taxon>Eukaryota</taxon>
        <taxon>Fungi</taxon>
        <taxon>Dikarya</taxon>
        <taxon>Basidiomycota</taxon>
        <taxon>Agaricomycotina</taxon>
        <taxon>Agaricomycetes</taxon>
        <taxon>Agaricomycetidae</taxon>
        <taxon>Boletales</taxon>
        <taxon>Paxilineae</taxon>
        <taxon>Paxillaceae</taxon>
        <taxon>Paxillus</taxon>
    </lineage>
</organism>
<gene>
    <name evidence="1" type="ORF">PAXRUDRAFT_832438</name>
</gene>
<evidence type="ECO:0000313" key="1">
    <source>
        <dbReference type="EMBL" id="KIK82040.1"/>
    </source>
</evidence>
<keyword evidence="2" id="KW-1185">Reference proteome</keyword>
<dbReference type="Proteomes" id="UP000054538">
    <property type="component" value="Unassembled WGS sequence"/>
</dbReference>
<sequence length="118" mass="13251">MKTPSSVSVSAPAYPSTSASLQPSLHILYSQRACQAWCPAVLSDRNHFGLRPYPDAHAQSESRSMCSQSKKYCELSGRRTLFVHNTRGCFPQCRRYQASLEQVEFGVDEFLPEQGFSE</sequence>
<reference evidence="1 2" key="1">
    <citation type="submission" date="2014-04" db="EMBL/GenBank/DDBJ databases">
        <authorList>
            <consortium name="DOE Joint Genome Institute"/>
            <person name="Kuo A."/>
            <person name="Kohler A."/>
            <person name="Jargeat P."/>
            <person name="Nagy L.G."/>
            <person name="Floudas D."/>
            <person name="Copeland A."/>
            <person name="Barry K.W."/>
            <person name="Cichocki N."/>
            <person name="Veneault-Fourrey C."/>
            <person name="LaButti K."/>
            <person name="Lindquist E.A."/>
            <person name="Lipzen A."/>
            <person name="Lundell T."/>
            <person name="Morin E."/>
            <person name="Murat C."/>
            <person name="Sun H."/>
            <person name="Tunlid A."/>
            <person name="Henrissat B."/>
            <person name="Grigoriev I.V."/>
            <person name="Hibbett D.S."/>
            <person name="Martin F."/>
            <person name="Nordberg H.P."/>
            <person name="Cantor M.N."/>
            <person name="Hua S.X."/>
        </authorList>
    </citation>
    <scope>NUCLEOTIDE SEQUENCE [LARGE SCALE GENOMIC DNA]</scope>
    <source>
        <strain evidence="1 2">Ve08.2h10</strain>
    </source>
</reference>
<dbReference type="AlphaFoldDB" id="A0A0D0DR56"/>
<dbReference type="HOGENOM" id="CLU_2073930_0_0_1"/>
<name>A0A0D0DR56_9AGAM</name>
<reference evidence="2" key="2">
    <citation type="submission" date="2015-01" db="EMBL/GenBank/DDBJ databases">
        <title>Evolutionary Origins and Diversification of the Mycorrhizal Mutualists.</title>
        <authorList>
            <consortium name="DOE Joint Genome Institute"/>
            <consortium name="Mycorrhizal Genomics Consortium"/>
            <person name="Kohler A."/>
            <person name="Kuo A."/>
            <person name="Nagy L.G."/>
            <person name="Floudas D."/>
            <person name="Copeland A."/>
            <person name="Barry K.W."/>
            <person name="Cichocki N."/>
            <person name="Veneault-Fourrey C."/>
            <person name="LaButti K."/>
            <person name="Lindquist E.A."/>
            <person name="Lipzen A."/>
            <person name="Lundell T."/>
            <person name="Morin E."/>
            <person name="Murat C."/>
            <person name="Riley R."/>
            <person name="Ohm R."/>
            <person name="Sun H."/>
            <person name="Tunlid A."/>
            <person name="Henrissat B."/>
            <person name="Grigoriev I.V."/>
            <person name="Hibbett D.S."/>
            <person name="Martin F."/>
        </authorList>
    </citation>
    <scope>NUCLEOTIDE SEQUENCE [LARGE SCALE GENOMIC DNA]</scope>
    <source>
        <strain evidence="2">Ve08.2h10</strain>
    </source>
</reference>
<protein>
    <submittedName>
        <fullName evidence="1">Unplaced genomic scaffold scaffold_866, whole genome shotgun sequence</fullName>
    </submittedName>
</protein>
<accession>A0A0D0DR56</accession>
<proteinExistence type="predicted"/>
<dbReference type="InParanoid" id="A0A0D0DR56"/>